<evidence type="ECO:0000256" key="3">
    <source>
        <dbReference type="PIRSR" id="PIRSR000097-3"/>
    </source>
</evidence>
<dbReference type="InterPro" id="IPR023210">
    <property type="entry name" value="NADP_OxRdtase_dom"/>
</dbReference>
<name>A0A5C3QTZ5_9AGAR</name>
<dbReference type="PIRSF" id="PIRSF000097">
    <property type="entry name" value="AKR"/>
    <property type="match status" value="1"/>
</dbReference>
<dbReference type="PRINTS" id="PR00069">
    <property type="entry name" value="ALDKETRDTASE"/>
</dbReference>
<dbReference type="PANTHER" id="PTHR11732">
    <property type="entry name" value="ALDO/KETO REDUCTASE"/>
    <property type="match status" value="1"/>
</dbReference>
<evidence type="ECO:0000256" key="1">
    <source>
        <dbReference type="PIRSR" id="PIRSR000097-1"/>
    </source>
</evidence>
<dbReference type="InterPro" id="IPR020471">
    <property type="entry name" value="AKR"/>
</dbReference>
<sequence>MSAPQSQITIDLLDGSKAVAFAWGNGSGNAKKTALDSGKAALAAGIRHIDTAQGYENEIATGETLTAAGIDKKDVFITSKISGVKFESMPASEVRQNIENSIKDLGFSPDLYLIHNPFVIEPYSDLPAAWKVLEDLKDEGKLKSIGVSNFRPQDLELILKDAKHKPVVNQVEFHPYVLAHLQPVLDIHKKHGIVTAAYGPLTPLLGHRHPTGGPIKPVLARIAQRINSEEAGKGLPSGFEVDEIAVLLLWTRDSGVITISASGNRDNIKRLGQIAGLPKGLLKSEEMAEIEKVGKGVHFRRYTEHMEQDFPVPNLPDGTQ</sequence>
<dbReference type="Proteomes" id="UP000305067">
    <property type="component" value="Unassembled WGS sequence"/>
</dbReference>
<dbReference type="InterPro" id="IPR036812">
    <property type="entry name" value="NAD(P)_OxRdtase_dom_sf"/>
</dbReference>
<dbReference type="Gene3D" id="3.20.20.100">
    <property type="entry name" value="NADP-dependent oxidoreductase domain"/>
    <property type="match status" value="1"/>
</dbReference>
<organism evidence="5 6">
    <name type="scientific">Pterulicium gracile</name>
    <dbReference type="NCBI Taxonomy" id="1884261"/>
    <lineage>
        <taxon>Eukaryota</taxon>
        <taxon>Fungi</taxon>
        <taxon>Dikarya</taxon>
        <taxon>Basidiomycota</taxon>
        <taxon>Agaricomycotina</taxon>
        <taxon>Agaricomycetes</taxon>
        <taxon>Agaricomycetidae</taxon>
        <taxon>Agaricales</taxon>
        <taxon>Pleurotineae</taxon>
        <taxon>Pterulaceae</taxon>
        <taxon>Pterulicium</taxon>
    </lineage>
</organism>
<reference evidence="5 6" key="1">
    <citation type="journal article" date="2019" name="Nat. Ecol. Evol.">
        <title>Megaphylogeny resolves global patterns of mushroom evolution.</title>
        <authorList>
            <person name="Varga T."/>
            <person name="Krizsan K."/>
            <person name="Foldi C."/>
            <person name="Dima B."/>
            <person name="Sanchez-Garcia M."/>
            <person name="Sanchez-Ramirez S."/>
            <person name="Szollosi G.J."/>
            <person name="Szarkandi J.G."/>
            <person name="Papp V."/>
            <person name="Albert L."/>
            <person name="Andreopoulos W."/>
            <person name="Angelini C."/>
            <person name="Antonin V."/>
            <person name="Barry K.W."/>
            <person name="Bougher N.L."/>
            <person name="Buchanan P."/>
            <person name="Buyck B."/>
            <person name="Bense V."/>
            <person name="Catcheside P."/>
            <person name="Chovatia M."/>
            <person name="Cooper J."/>
            <person name="Damon W."/>
            <person name="Desjardin D."/>
            <person name="Finy P."/>
            <person name="Geml J."/>
            <person name="Haridas S."/>
            <person name="Hughes K."/>
            <person name="Justo A."/>
            <person name="Karasinski D."/>
            <person name="Kautmanova I."/>
            <person name="Kiss B."/>
            <person name="Kocsube S."/>
            <person name="Kotiranta H."/>
            <person name="LaButti K.M."/>
            <person name="Lechner B.E."/>
            <person name="Liimatainen K."/>
            <person name="Lipzen A."/>
            <person name="Lukacs Z."/>
            <person name="Mihaltcheva S."/>
            <person name="Morgado L.N."/>
            <person name="Niskanen T."/>
            <person name="Noordeloos M.E."/>
            <person name="Ohm R.A."/>
            <person name="Ortiz-Santana B."/>
            <person name="Ovrebo C."/>
            <person name="Racz N."/>
            <person name="Riley R."/>
            <person name="Savchenko A."/>
            <person name="Shiryaev A."/>
            <person name="Soop K."/>
            <person name="Spirin V."/>
            <person name="Szebenyi C."/>
            <person name="Tomsovsky M."/>
            <person name="Tulloss R.E."/>
            <person name="Uehling J."/>
            <person name="Grigoriev I.V."/>
            <person name="Vagvolgyi C."/>
            <person name="Papp T."/>
            <person name="Martin F.M."/>
            <person name="Miettinen O."/>
            <person name="Hibbett D.S."/>
            <person name="Nagy L.G."/>
        </authorList>
    </citation>
    <scope>NUCLEOTIDE SEQUENCE [LARGE SCALE GENOMIC DNA]</scope>
    <source>
        <strain evidence="5 6">CBS 309.79</strain>
    </source>
</reference>
<feature type="domain" description="NADP-dependent oxidoreductase" evidence="4">
    <location>
        <begin position="24"/>
        <end position="217"/>
    </location>
</feature>
<evidence type="ECO:0000313" key="6">
    <source>
        <dbReference type="Proteomes" id="UP000305067"/>
    </source>
</evidence>
<dbReference type="AlphaFoldDB" id="A0A5C3QTZ5"/>
<evidence type="ECO:0000259" key="4">
    <source>
        <dbReference type="Pfam" id="PF00248"/>
    </source>
</evidence>
<dbReference type="EMBL" id="ML178816">
    <property type="protein sequence ID" value="TFL05473.1"/>
    <property type="molecule type" value="Genomic_DNA"/>
</dbReference>
<proteinExistence type="predicted"/>
<feature type="site" description="Lowers pKa of active site Tyr" evidence="3">
    <location>
        <position position="80"/>
    </location>
</feature>
<dbReference type="Pfam" id="PF00248">
    <property type="entry name" value="Aldo_ket_red"/>
    <property type="match status" value="1"/>
</dbReference>
<dbReference type="GO" id="GO:0016491">
    <property type="term" value="F:oxidoreductase activity"/>
    <property type="evidence" value="ECO:0007669"/>
    <property type="project" value="InterPro"/>
</dbReference>
<dbReference type="OrthoDB" id="416253at2759"/>
<dbReference type="SUPFAM" id="SSF51430">
    <property type="entry name" value="NAD(P)-linked oxidoreductase"/>
    <property type="match status" value="1"/>
</dbReference>
<evidence type="ECO:0000313" key="5">
    <source>
        <dbReference type="EMBL" id="TFL05473.1"/>
    </source>
</evidence>
<feature type="binding site" evidence="2">
    <location>
        <position position="115"/>
    </location>
    <ligand>
        <name>substrate</name>
    </ligand>
</feature>
<gene>
    <name evidence="5" type="ORF">BDV98DRAFT_541428</name>
</gene>
<dbReference type="STRING" id="1884261.A0A5C3QTZ5"/>
<feature type="active site" description="Proton donor" evidence="1">
    <location>
        <position position="55"/>
    </location>
</feature>
<keyword evidence="6" id="KW-1185">Reference proteome</keyword>
<evidence type="ECO:0000256" key="2">
    <source>
        <dbReference type="PIRSR" id="PIRSR000097-2"/>
    </source>
</evidence>
<accession>A0A5C3QTZ5</accession>
<protein>
    <submittedName>
        <fullName evidence="5">Conjugated polyketone reductase C1</fullName>
    </submittedName>
</protein>